<dbReference type="InterPro" id="IPR016140">
    <property type="entry name" value="Bifunc_inhib/LTP/seed_store"/>
</dbReference>
<evidence type="ECO:0000256" key="3">
    <source>
        <dbReference type="SAM" id="SignalP"/>
    </source>
</evidence>
<organism evidence="5 6">
    <name type="scientific">Capsella rubella</name>
    <dbReference type="NCBI Taxonomy" id="81985"/>
    <lineage>
        <taxon>Eukaryota</taxon>
        <taxon>Viridiplantae</taxon>
        <taxon>Streptophyta</taxon>
        <taxon>Embryophyta</taxon>
        <taxon>Tracheophyta</taxon>
        <taxon>Spermatophyta</taxon>
        <taxon>Magnoliopsida</taxon>
        <taxon>eudicotyledons</taxon>
        <taxon>Gunneridae</taxon>
        <taxon>Pentapetalae</taxon>
        <taxon>rosids</taxon>
        <taxon>malvids</taxon>
        <taxon>Brassicales</taxon>
        <taxon>Brassicaceae</taxon>
        <taxon>Camelineae</taxon>
        <taxon>Capsella</taxon>
    </lineage>
</organism>
<comment type="similarity">
    <text evidence="1 2">Belongs to the plant LTP family.</text>
</comment>
<dbReference type="GO" id="GO:0008289">
    <property type="term" value="F:lipid binding"/>
    <property type="evidence" value="ECO:0007669"/>
    <property type="project" value="UniProtKB-KW"/>
</dbReference>
<dbReference type="SMART" id="SM00499">
    <property type="entry name" value="AAI"/>
    <property type="match status" value="1"/>
</dbReference>
<dbReference type="eggNOG" id="ENOG502R2BZ">
    <property type="taxonomic scope" value="Eukaryota"/>
</dbReference>
<comment type="function">
    <text evidence="2">Plant non-specific lipid-transfer proteins transfer phospholipids as well as galactolipids across membranes. May play a role in wax or cutin deposition in the cell walls of expanding epidermal cells and certain secretory tissues.</text>
</comment>
<dbReference type="SUPFAM" id="SSF47699">
    <property type="entry name" value="Bifunctional inhibitor/lipid-transfer protein/seed storage 2S albumin"/>
    <property type="match status" value="1"/>
</dbReference>
<dbReference type="AlphaFoldDB" id="R0HC14"/>
<keyword evidence="3" id="KW-0732">Signal</keyword>
<dbReference type="STRING" id="81985.R0HC14"/>
<dbReference type="Proteomes" id="UP000029121">
    <property type="component" value="Unassembled WGS sequence"/>
</dbReference>
<evidence type="ECO:0000259" key="4">
    <source>
        <dbReference type="SMART" id="SM00499"/>
    </source>
</evidence>
<dbReference type="InterPro" id="IPR000528">
    <property type="entry name" value="Plant_nsLTP"/>
</dbReference>
<evidence type="ECO:0000256" key="2">
    <source>
        <dbReference type="RuleBase" id="RU000628"/>
    </source>
</evidence>
<dbReference type="CDD" id="cd01960">
    <property type="entry name" value="nsLTP1"/>
    <property type="match status" value="1"/>
</dbReference>
<gene>
    <name evidence="5" type="ORF">CARUB_v10003210mg</name>
</gene>
<dbReference type="GO" id="GO:0006869">
    <property type="term" value="P:lipid transport"/>
    <property type="evidence" value="ECO:0007669"/>
    <property type="project" value="InterPro"/>
</dbReference>
<proteinExistence type="inferred from homology"/>
<feature type="domain" description="Bifunctional inhibitor/plant lipid transfer protein/seed storage helical" evidence="4">
    <location>
        <begin position="30"/>
        <end position="115"/>
    </location>
</feature>
<keyword evidence="6" id="KW-1185">Reference proteome</keyword>
<evidence type="ECO:0000313" key="5">
    <source>
        <dbReference type="EMBL" id="EOA22550.1"/>
    </source>
</evidence>
<keyword evidence="2" id="KW-0446">Lipid-binding</keyword>
<protein>
    <recommendedName>
        <fullName evidence="2">Non-specific lipid-transfer protein</fullName>
    </recommendedName>
</protein>
<dbReference type="InterPro" id="IPR036312">
    <property type="entry name" value="Bifun_inhib/LTP/seed_sf"/>
</dbReference>
<dbReference type="PANTHER" id="PTHR33076">
    <property type="entry name" value="NON-SPECIFIC LIPID-TRANSFER PROTEIN 2-RELATED"/>
    <property type="match status" value="1"/>
</dbReference>
<evidence type="ECO:0000256" key="1">
    <source>
        <dbReference type="ARBA" id="ARBA00009748"/>
    </source>
</evidence>
<keyword evidence="2" id="KW-0813">Transport</keyword>
<feature type="signal peptide" evidence="3">
    <location>
        <begin position="1"/>
        <end position="27"/>
    </location>
</feature>
<sequence>MSKSTFNICVVSIAILSLICNARTVHSITCPDVMDTLMSCMTYITGTKDSYPTPDCCTSLRTIYHRIPTTQDRQVFCECLENDVKSMNIDIEKLISVPKLCHVSLPVTFDPTIDCRR</sequence>
<dbReference type="EMBL" id="KB870810">
    <property type="protein sequence ID" value="EOA22550.1"/>
    <property type="molecule type" value="Genomic_DNA"/>
</dbReference>
<dbReference type="Gene3D" id="1.10.110.10">
    <property type="entry name" value="Plant lipid-transfer and hydrophobic proteins"/>
    <property type="match status" value="1"/>
</dbReference>
<feature type="chain" id="PRO_5004341721" description="Non-specific lipid-transfer protein" evidence="3">
    <location>
        <begin position="28"/>
        <end position="117"/>
    </location>
</feature>
<accession>R0HC14</accession>
<name>R0HC14_9BRAS</name>
<reference evidence="6" key="1">
    <citation type="journal article" date="2013" name="Nat. Genet.">
        <title>The Capsella rubella genome and the genomic consequences of rapid mating system evolution.</title>
        <authorList>
            <person name="Slotte T."/>
            <person name="Hazzouri K.M."/>
            <person name="Agren J.A."/>
            <person name="Koenig D."/>
            <person name="Maumus F."/>
            <person name="Guo Y.L."/>
            <person name="Steige K."/>
            <person name="Platts A.E."/>
            <person name="Escobar J.S."/>
            <person name="Newman L.K."/>
            <person name="Wang W."/>
            <person name="Mandakova T."/>
            <person name="Vello E."/>
            <person name="Smith L.M."/>
            <person name="Henz S.R."/>
            <person name="Steffen J."/>
            <person name="Takuno S."/>
            <person name="Brandvain Y."/>
            <person name="Coop G."/>
            <person name="Andolfatto P."/>
            <person name="Hu T.T."/>
            <person name="Blanchette M."/>
            <person name="Clark R.M."/>
            <person name="Quesneville H."/>
            <person name="Nordborg M."/>
            <person name="Gaut B.S."/>
            <person name="Lysak M.A."/>
            <person name="Jenkins J."/>
            <person name="Grimwood J."/>
            <person name="Chapman J."/>
            <person name="Prochnik S."/>
            <person name="Shu S."/>
            <person name="Rokhsar D."/>
            <person name="Schmutz J."/>
            <person name="Weigel D."/>
            <person name="Wright S.I."/>
        </authorList>
    </citation>
    <scope>NUCLEOTIDE SEQUENCE [LARGE SCALE GENOMIC DNA]</scope>
    <source>
        <strain evidence="6">cv. Monte Gargano</strain>
    </source>
</reference>
<dbReference type="PRINTS" id="PR00382">
    <property type="entry name" value="LIPIDTRNSFER"/>
</dbReference>
<dbReference type="Pfam" id="PF00234">
    <property type="entry name" value="Tryp_alpha_amyl"/>
    <property type="match status" value="1"/>
</dbReference>
<evidence type="ECO:0000313" key="6">
    <source>
        <dbReference type="Proteomes" id="UP000029121"/>
    </source>
</evidence>